<evidence type="ECO:0000313" key="5">
    <source>
        <dbReference type="Proteomes" id="UP000288351"/>
    </source>
</evidence>
<dbReference type="Proteomes" id="UP000288351">
    <property type="component" value="Unassembled WGS sequence"/>
</dbReference>
<keyword evidence="2 4" id="KW-0378">Hydrolase</keyword>
<evidence type="ECO:0000313" key="4">
    <source>
        <dbReference type="EMBL" id="GCB90645.1"/>
    </source>
</evidence>
<comment type="similarity">
    <text evidence="1">Belongs to the peptidase S33 family.</text>
</comment>
<dbReference type="InterPro" id="IPR051601">
    <property type="entry name" value="Serine_prot/Carboxylest_S33"/>
</dbReference>
<sequence>MQLHTHEWGDDDRTAVLIHGIMSDHRTWHRVGPALAARGYRVIGVDLRGHGRSPRGDYGAELFADDLVDTLPVGADVVLGHSLGGLALSLAVERLRPRRAVYCDPAWSLAGVGQAVDPAVFVTFKNADASRVRAFNPRWDDADVAVELATIADWDTGTALALSGGHLQDRTPERPLVPSLVQIAGEGFLFTREAGKELARRGFEVRTVQGAGHTIHRDDFDGFLAGLEGWI</sequence>
<dbReference type="PANTHER" id="PTHR43248">
    <property type="entry name" value="2-SUCCINYL-6-HYDROXY-2,4-CYCLOHEXADIENE-1-CARBOXYLATE SYNTHASE"/>
    <property type="match status" value="1"/>
</dbReference>
<comment type="caution">
    <text evidence="4">The sequence shown here is derived from an EMBL/GenBank/DDBJ whole genome shotgun (WGS) entry which is preliminary data.</text>
</comment>
<dbReference type="RefSeq" id="WP_016573722.1">
    <property type="nucleotide sequence ID" value="NZ_BHXC01000006.1"/>
</dbReference>
<dbReference type="InterPro" id="IPR029058">
    <property type="entry name" value="AB_hydrolase_fold"/>
</dbReference>
<dbReference type="EMBL" id="BHXC01000006">
    <property type="protein sequence ID" value="GCB90645.1"/>
    <property type="molecule type" value="Genomic_DNA"/>
</dbReference>
<feature type="domain" description="AB hydrolase-1" evidence="3">
    <location>
        <begin position="16"/>
        <end position="223"/>
    </location>
</feature>
<dbReference type="SUPFAM" id="SSF53474">
    <property type="entry name" value="alpha/beta-Hydrolases"/>
    <property type="match status" value="1"/>
</dbReference>
<evidence type="ECO:0000259" key="3">
    <source>
        <dbReference type="Pfam" id="PF12697"/>
    </source>
</evidence>
<reference evidence="4 5" key="1">
    <citation type="journal article" date="2019" name="Microbiol. Resour. Announc.">
        <title>Draft Genome Sequence of the Most Traditional epsilon-Poly-l-Lysine Producer, Streptomyces albulus NBRC14147.</title>
        <authorList>
            <person name="Yamanaka K."/>
            <person name="Hamano Y."/>
        </authorList>
    </citation>
    <scope>NUCLEOTIDE SEQUENCE [LARGE SCALE GENOMIC DNA]</scope>
    <source>
        <strain evidence="4 5">NBRC 14147</strain>
    </source>
</reference>
<organism evidence="4 5">
    <name type="scientific">Streptomyces noursei</name>
    <name type="common">Streptomyces albulus</name>
    <dbReference type="NCBI Taxonomy" id="1971"/>
    <lineage>
        <taxon>Bacteria</taxon>
        <taxon>Bacillati</taxon>
        <taxon>Actinomycetota</taxon>
        <taxon>Actinomycetes</taxon>
        <taxon>Kitasatosporales</taxon>
        <taxon>Streptomycetaceae</taxon>
        <taxon>Streptomyces</taxon>
    </lineage>
</organism>
<dbReference type="InterPro" id="IPR000073">
    <property type="entry name" value="AB_hydrolase_1"/>
</dbReference>
<proteinExistence type="inferred from homology"/>
<dbReference type="Pfam" id="PF12697">
    <property type="entry name" value="Abhydrolase_6"/>
    <property type="match status" value="1"/>
</dbReference>
<protein>
    <submittedName>
        <fullName evidence="4">Alpha/beta hydrolase</fullName>
    </submittedName>
</protein>
<dbReference type="AlphaFoldDB" id="A0A401QZ44"/>
<name>A0A401QZ44_STRNR</name>
<dbReference type="GO" id="GO:0016787">
    <property type="term" value="F:hydrolase activity"/>
    <property type="evidence" value="ECO:0007669"/>
    <property type="project" value="UniProtKB-KW"/>
</dbReference>
<gene>
    <name evidence="4" type="ORF">SALB_03353</name>
</gene>
<evidence type="ECO:0000256" key="2">
    <source>
        <dbReference type="ARBA" id="ARBA00022801"/>
    </source>
</evidence>
<dbReference type="Gene3D" id="3.40.50.1820">
    <property type="entry name" value="alpha/beta hydrolase"/>
    <property type="match status" value="1"/>
</dbReference>
<evidence type="ECO:0000256" key="1">
    <source>
        <dbReference type="ARBA" id="ARBA00010088"/>
    </source>
</evidence>
<dbReference type="PANTHER" id="PTHR43248:SF2">
    <property type="entry name" value="PROLYL AMINOPEPTIDASE"/>
    <property type="match status" value="1"/>
</dbReference>
<accession>A0A401QZ44</accession>